<protein>
    <submittedName>
        <fullName evidence="6">Potential DNA-binding domain-containing protein</fullName>
    </submittedName>
</protein>
<dbReference type="InterPro" id="IPR025927">
    <property type="entry name" value="Znf_KANL2-like"/>
</dbReference>
<comment type="subcellular location">
    <subcellularLocation>
        <location evidence="1">Nucleus</location>
    </subcellularLocation>
</comment>
<feature type="compositionally biased region" description="Basic and acidic residues" evidence="3">
    <location>
        <begin position="513"/>
        <end position="524"/>
    </location>
</feature>
<evidence type="ECO:0000313" key="5">
    <source>
        <dbReference type="Proteomes" id="UP000887563"/>
    </source>
</evidence>
<dbReference type="Pfam" id="PF13891">
    <property type="entry name" value="zf-C3HC3H_KANSL2"/>
    <property type="match status" value="2"/>
</dbReference>
<dbReference type="PANTHER" id="PTHR16198">
    <property type="match status" value="1"/>
</dbReference>
<feature type="domain" description="KANL2-like probable zinc-finger" evidence="4">
    <location>
        <begin position="98"/>
        <end position="159"/>
    </location>
</feature>
<name>A0A914KS26_MELIC</name>
<proteinExistence type="predicted"/>
<evidence type="ECO:0000256" key="2">
    <source>
        <dbReference type="ARBA" id="ARBA00023242"/>
    </source>
</evidence>
<evidence type="ECO:0000256" key="1">
    <source>
        <dbReference type="ARBA" id="ARBA00004123"/>
    </source>
</evidence>
<dbReference type="Proteomes" id="UP000887563">
    <property type="component" value="Unplaced"/>
</dbReference>
<evidence type="ECO:0000259" key="4">
    <source>
        <dbReference type="Pfam" id="PF13891"/>
    </source>
</evidence>
<organism evidence="5 6">
    <name type="scientific">Meloidogyne incognita</name>
    <name type="common">Southern root-knot nematode worm</name>
    <name type="synonym">Oxyuris incognita</name>
    <dbReference type="NCBI Taxonomy" id="6306"/>
    <lineage>
        <taxon>Eukaryota</taxon>
        <taxon>Metazoa</taxon>
        <taxon>Ecdysozoa</taxon>
        <taxon>Nematoda</taxon>
        <taxon>Chromadorea</taxon>
        <taxon>Rhabditida</taxon>
        <taxon>Tylenchina</taxon>
        <taxon>Tylenchomorpha</taxon>
        <taxon>Tylenchoidea</taxon>
        <taxon>Meloidogynidae</taxon>
        <taxon>Meloidogyninae</taxon>
        <taxon>Meloidogyne</taxon>
        <taxon>Meloidogyne incognita group</taxon>
    </lineage>
</organism>
<evidence type="ECO:0000256" key="3">
    <source>
        <dbReference type="SAM" id="MobiDB-lite"/>
    </source>
</evidence>
<reference evidence="6" key="1">
    <citation type="submission" date="2022-11" db="UniProtKB">
        <authorList>
            <consortium name="WormBaseParasite"/>
        </authorList>
    </citation>
    <scope>IDENTIFICATION</scope>
</reference>
<keyword evidence="5" id="KW-1185">Reference proteome</keyword>
<evidence type="ECO:0000313" key="6">
    <source>
        <dbReference type="WBParaSite" id="Minc3s00070g03509"/>
    </source>
</evidence>
<feature type="domain" description="KANL2-like probable zinc-finger" evidence="4">
    <location>
        <begin position="615"/>
        <end position="669"/>
    </location>
</feature>
<feature type="region of interest" description="Disordered" evidence="3">
    <location>
        <begin position="499"/>
        <end position="524"/>
    </location>
</feature>
<dbReference type="WBParaSite" id="Minc3s00070g03509">
    <property type="protein sequence ID" value="Minc3s00070g03509"/>
    <property type="gene ID" value="Minc3s00070g03509"/>
</dbReference>
<dbReference type="AlphaFoldDB" id="A0A914KS26"/>
<dbReference type="PANTHER" id="PTHR16198:SF2">
    <property type="entry name" value="INO80 COMPLEX SUBUNIT D"/>
    <property type="match status" value="1"/>
</dbReference>
<keyword evidence="2" id="KW-0539">Nucleus</keyword>
<accession>A0A914KS26</accession>
<dbReference type="GO" id="GO:0005634">
    <property type="term" value="C:nucleus"/>
    <property type="evidence" value="ECO:0007669"/>
    <property type="project" value="UniProtKB-SubCell"/>
</dbReference>
<feature type="region of interest" description="Disordered" evidence="3">
    <location>
        <begin position="774"/>
        <end position="797"/>
    </location>
</feature>
<sequence length="824" mass="94558">MLSTSMSTSLNMSCNFIFLEKYLKKQKKTKKTIMDTVEEKSEISRTIEILNATNSVTLDIPLPSNLDSANDDHTPIDVQNNTNKLHAHFCEHIDQLKGQCKQRAINGFVYCIRHILLDPSAPYRQCQHKRKPKNKHDPPDALCTNAIRSASSEIYCSTHLIMKGLKDPKLSRKDSKVNNISKVSSSLDLEDMLNCRKSQHPHKSSQLFHNSVVENLQTKDGGPYRETIPWSNISLNRQHDLENIDKRRSDNFYPLADRLLRSPTRQLNFEPSTSYGSENDNIGCSQDTSFCISKTYPQLSAKLLHRETHISEKQNTRDDCITSNGPNSNFMTHKNISTEAKLMKSPERKIVSSNEFVSHYSINNCQTLPEIRSHQNQNLTEYDFPASTFSSNLSSSLYFINSEKIPRHYDIDRLEQKLAAETEDENELVKFQRDYANDFDANFSTMKRKQKVIKLRQKRQKVRIDGVFRKVRAVDTMCRVVESYDFDWTDLFPLGLEPSDDESSSDDSFPSFDDDHHVSNSLNDNKHSRNRLELYLLKKKLRLESARLVQRAKLCIPINMAAKHYVNYTGAALRIRRVNKGRGNFEGKIRENRFKKCAQILQHQITRDGKRHLFNARCQNFCLPWAVYCADHIAYSVTQQLFAYCKWRFCNVAVPATDALLFEGFCRRHYLEKQKMAQNLNSGHSNQDAPTQFMRRELSGSVLIARNSCENPAGPFPDDAYPCTNTNRDDHLNVVDGDVSLASVAKDLGFDGRELTDMLERLPVEEAFEGEMEPDDENFLNGVNKDDSDEVPPGISLGHSWADVEQFLLEQEQQSISDESTPQF</sequence>